<dbReference type="CDD" id="cd16917">
    <property type="entry name" value="HATPase_UhpB-NarQ-NarX-like"/>
    <property type="match status" value="1"/>
</dbReference>
<feature type="transmembrane region" description="Helical" evidence="6">
    <location>
        <begin position="333"/>
        <end position="353"/>
    </location>
</feature>
<evidence type="ECO:0000256" key="6">
    <source>
        <dbReference type="SAM" id="Phobius"/>
    </source>
</evidence>
<dbReference type="EC" id="2.7.13.3" evidence="2"/>
<comment type="caution">
    <text evidence="9">The sequence shown here is derived from an EMBL/GenBank/DDBJ whole genome shotgun (WGS) entry which is preliminary data.</text>
</comment>
<dbReference type="InterPro" id="IPR003594">
    <property type="entry name" value="HATPase_dom"/>
</dbReference>
<feature type="domain" description="Histidine kinase/HSP90-like ATPase" evidence="8">
    <location>
        <begin position="524"/>
        <end position="614"/>
    </location>
</feature>
<evidence type="ECO:0000313" key="9">
    <source>
        <dbReference type="EMBL" id="GAA0708547.1"/>
    </source>
</evidence>
<dbReference type="SMART" id="SM00387">
    <property type="entry name" value="HATPase_c"/>
    <property type="match status" value="1"/>
</dbReference>
<dbReference type="Pfam" id="PF07695">
    <property type="entry name" value="7TMR-DISM_7TM"/>
    <property type="match status" value="1"/>
</dbReference>
<comment type="catalytic activity">
    <reaction evidence="1">
        <text>ATP + protein L-histidine = ADP + protein N-phospho-L-histidine.</text>
        <dbReference type="EC" id="2.7.13.3"/>
    </reaction>
</comment>
<feature type="signal peptide" evidence="7">
    <location>
        <begin position="1"/>
        <end position="23"/>
    </location>
</feature>
<protein>
    <recommendedName>
        <fullName evidence="2">histidine kinase</fullName>
        <ecNumber evidence="2">2.7.13.3</ecNumber>
    </recommendedName>
</protein>
<gene>
    <name evidence="9" type="ORF">GCM10009105_08230</name>
</gene>
<dbReference type="Pfam" id="PF02518">
    <property type="entry name" value="HATPase_c"/>
    <property type="match status" value="1"/>
</dbReference>
<feature type="transmembrane region" description="Helical" evidence="6">
    <location>
        <begin position="210"/>
        <end position="229"/>
    </location>
</feature>
<evidence type="ECO:0000256" key="2">
    <source>
        <dbReference type="ARBA" id="ARBA00012438"/>
    </source>
</evidence>
<keyword evidence="6" id="KW-0472">Membrane</keyword>
<dbReference type="PANTHER" id="PTHR24421:SF10">
    <property type="entry name" value="NITRATE_NITRITE SENSOR PROTEIN NARQ"/>
    <property type="match status" value="1"/>
</dbReference>
<dbReference type="InterPro" id="IPR050482">
    <property type="entry name" value="Sensor_HK_TwoCompSys"/>
</dbReference>
<feature type="transmembrane region" description="Helical" evidence="6">
    <location>
        <begin position="241"/>
        <end position="261"/>
    </location>
</feature>
<keyword evidence="3" id="KW-0808">Transferase</keyword>
<evidence type="ECO:0000256" key="3">
    <source>
        <dbReference type="ARBA" id="ARBA00022679"/>
    </source>
</evidence>
<keyword evidence="7" id="KW-0732">Signal</keyword>
<feature type="transmembrane region" description="Helical" evidence="6">
    <location>
        <begin position="299"/>
        <end position="321"/>
    </location>
</feature>
<dbReference type="InterPro" id="IPR011623">
    <property type="entry name" value="7TMR_DISM_rcpt_extracell_dom1"/>
</dbReference>
<dbReference type="Gene3D" id="2.60.120.260">
    <property type="entry name" value="Galactose-binding domain-like"/>
    <property type="match status" value="1"/>
</dbReference>
<name>A0ABN1IDZ3_9GAMM</name>
<evidence type="ECO:0000256" key="1">
    <source>
        <dbReference type="ARBA" id="ARBA00000085"/>
    </source>
</evidence>
<feature type="transmembrane region" description="Helical" evidence="6">
    <location>
        <begin position="359"/>
        <end position="378"/>
    </location>
</feature>
<reference evidence="9 10" key="1">
    <citation type="journal article" date="2019" name="Int. J. Syst. Evol. Microbiol.">
        <title>The Global Catalogue of Microorganisms (GCM) 10K type strain sequencing project: providing services to taxonomists for standard genome sequencing and annotation.</title>
        <authorList>
            <consortium name="The Broad Institute Genomics Platform"/>
            <consortium name="The Broad Institute Genome Sequencing Center for Infectious Disease"/>
            <person name="Wu L."/>
            <person name="Ma J."/>
        </authorList>
    </citation>
    <scope>NUCLEOTIDE SEQUENCE [LARGE SCALE GENOMIC DNA]</scope>
    <source>
        <strain evidence="9 10">JCM 15421</strain>
    </source>
</reference>
<keyword evidence="6" id="KW-1133">Transmembrane helix</keyword>
<dbReference type="PANTHER" id="PTHR24421">
    <property type="entry name" value="NITRATE/NITRITE SENSOR PROTEIN NARX-RELATED"/>
    <property type="match status" value="1"/>
</dbReference>
<accession>A0ABN1IDZ3</accession>
<dbReference type="Gene3D" id="3.30.565.10">
    <property type="entry name" value="Histidine kinase-like ATPase, C-terminal domain"/>
    <property type="match status" value="1"/>
</dbReference>
<keyword evidence="10" id="KW-1185">Reference proteome</keyword>
<evidence type="ECO:0000256" key="5">
    <source>
        <dbReference type="ARBA" id="ARBA00023012"/>
    </source>
</evidence>
<evidence type="ECO:0000259" key="8">
    <source>
        <dbReference type="SMART" id="SM00387"/>
    </source>
</evidence>
<organism evidence="9 10">
    <name type="scientific">Dokdonella soli</name>
    <dbReference type="NCBI Taxonomy" id="529810"/>
    <lineage>
        <taxon>Bacteria</taxon>
        <taxon>Pseudomonadati</taxon>
        <taxon>Pseudomonadota</taxon>
        <taxon>Gammaproteobacteria</taxon>
        <taxon>Lysobacterales</taxon>
        <taxon>Rhodanobacteraceae</taxon>
        <taxon>Dokdonella</taxon>
    </lineage>
</organism>
<evidence type="ECO:0000256" key="7">
    <source>
        <dbReference type="SAM" id="SignalP"/>
    </source>
</evidence>
<keyword evidence="5" id="KW-0902">Two-component regulatory system</keyword>
<feature type="transmembrane region" description="Helical" evidence="6">
    <location>
        <begin position="185"/>
        <end position="203"/>
    </location>
</feature>
<dbReference type="Gene3D" id="1.20.5.1930">
    <property type="match status" value="1"/>
</dbReference>
<dbReference type="Proteomes" id="UP001501523">
    <property type="component" value="Unassembled WGS sequence"/>
</dbReference>
<feature type="chain" id="PRO_5046922896" description="histidine kinase" evidence="7">
    <location>
        <begin position="24"/>
        <end position="619"/>
    </location>
</feature>
<dbReference type="RefSeq" id="WP_343787450.1">
    <property type="nucleotide sequence ID" value="NZ_BAAAEU010000004.1"/>
</dbReference>
<keyword evidence="6" id="KW-0812">Transmembrane</keyword>
<dbReference type="InterPro" id="IPR008979">
    <property type="entry name" value="Galactose-bd-like_sf"/>
</dbReference>
<dbReference type="SUPFAM" id="SSF55874">
    <property type="entry name" value="ATPase domain of HSP90 chaperone/DNA topoisomerase II/histidine kinase"/>
    <property type="match status" value="1"/>
</dbReference>
<sequence>MPVILRKLLACGLLLWASLHAMSGVAQERGLQSITSAEVARGDWQTMRAPADGWQPVSIPDFINGRWPGFDGVVWYRLQWEQADAEQPTALTLEYINMAGAVYVNGILVGRDANLVEPLSRAWKTPRFFVLEPPVLKAGHNTLLIRVSGLTTYGPGIGEVSVGAVDAARALYEHYLARRVDGLRFVFAVDATLGVFFIMLWLMRRREVAFGWYGLSTLIWLGWQANFIVTSTWPFASNHTWAVINACFLPLFAGTFTMFVLRFCERRWPRAEFAMWVGIALGIAFLLLLPAAQSDGYRVQLIIASGLLATAANVLLLVLAWRGKRIEPRVLSVVALLNVLAAVHDILTLQRIVFLANDYYADATAFANTLGIAAVLAWRYARNLDRIEHFNVKLQHDVDAARSELADNLQRQHEVEMTHARIGERLNLVRDLHDGLGGSLTGSIAAIEHAPQKLSVPYLLKLLRDLRDELRLIVDTSAYDPQSSGSFGEQLVPLRHRMTRLLDAKGVVCRWSPAGLDTLHLPSAQALDVLRFLQEALTNSLKHSGATEVDVAVQYETGVLTVAVTDNGSGVGAEPSTGAGMQSMQARARRLGGEFHIESAPGRTRVAIHNALAGRLPVR</sequence>
<dbReference type="SUPFAM" id="SSF49785">
    <property type="entry name" value="Galactose-binding domain-like"/>
    <property type="match status" value="1"/>
</dbReference>
<keyword evidence="4" id="KW-0418">Kinase</keyword>
<evidence type="ECO:0000313" key="10">
    <source>
        <dbReference type="Proteomes" id="UP001501523"/>
    </source>
</evidence>
<evidence type="ECO:0000256" key="4">
    <source>
        <dbReference type="ARBA" id="ARBA00022777"/>
    </source>
</evidence>
<feature type="transmembrane region" description="Helical" evidence="6">
    <location>
        <begin position="273"/>
        <end position="293"/>
    </location>
</feature>
<proteinExistence type="predicted"/>
<dbReference type="InterPro" id="IPR036890">
    <property type="entry name" value="HATPase_C_sf"/>
</dbReference>
<dbReference type="EMBL" id="BAAAEU010000004">
    <property type="protein sequence ID" value="GAA0708547.1"/>
    <property type="molecule type" value="Genomic_DNA"/>
</dbReference>